<dbReference type="SUPFAM" id="SSF118215">
    <property type="entry name" value="Proton glutamate symport protein"/>
    <property type="match status" value="1"/>
</dbReference>
<evidence type="ECO:0000256" key="1">
    <source>
        <dbReference type="ARBA" id="ARBA00004651"/>
    </source>
</evidence>
<dbReference type="NCBIfam" id="NF002461">
    <property type="entry name" value="PRK01663.1"/>
    <property type="match status" value="1"/>
</dbReference>
<dbReference type="PRINTS" id="PR00173">
    <property type="entry name" value="EDTRNSPORT"/>
</dbReference>
<dbReference type="GO" id="GO:0005886">
    <property type="term" value="C:plasma membrane"/>
    <property type="evidence" value="ECO:0007669"/>
    <property type="project" value="UniProtKB-SubCell"/>
</dbReference>
<dbReference type="RefSeq" id="WP_057410641.1">
    <property type="nucleotide sequence ID" value="NZ_LJRC01000246.1"/>
</dbReference>
<dbReference type="Proteomes" id="UP000050562">
    <property type="component" value="Unassembled WGS sequence"/>
</dbReference>
<evidence type="ECO:0000313" key="11">
    <source>
        <dbReference type="Proteomes" id="UP000050562"/>
    </source>
</evidence>
<keyword evidence="7 9" id="KW-1133">Transmembrane helix</keyword>
<keyword evidence="4" id="KW-0997">Cell inner membrane</keyword>
<evidence type="ECO:0000313" key="10">
    <source>
        <dbReference type="EMBL" id="KPY31843.1"/>
    </source>
</evidence>
<evidence type="ECO:0000256" key="6">
    <source>
        <dbReference type="ARBA" id="ARBA00022847"/>
    </source>
</evidence>
<gene>
    <name evidence="10" type="ORF">ALO52_01088</name>
</gene>
<keyword evidence="8 9" id="KW-0472">Membrane</keyword>
<keyword evidence="3" id="KW-1003">Cell membrane</keyword>
<organism evidence="10 11">
    <name type="scientific">Pseudomonas syringae pv. primulae</name>
    <dbReference type="NCBI Taxonomy" id="251707"/>
    <lineage>
        <taxon>Bacteria</taxon>
        <taxon>Pseudomonadati</taxon>
        <taxon>Pseudomonadota</taxon>
        <taxon>Gammaproteobacteria</taxon>
        <taxon>Pseudomonadales</taxon>
        <taxon>Pseudomonadaceae</taxon>
        <taxon>Pseudomonas</taxon>
    </lineage>
</organism>
<accession>A0A0P9XIE6</accession>
<sequence>MNTATRWYKLLYVQVLIGIVIGGLIGYLIPDIGARLQPLADGFIKLIKMLLAPIIFGTVVVGIAKMGSIKEVGRTGGKALLYFEIVSTLALVIGLVVVNLMKPGEGMNIDVSTLNVDAIKGYAQAAESQGGAVSFFMNIIPTTIVDAFAKGIMLQVIFISVLMGIALVQLGEAGKPLVNIIDLLLQSLFRIVAMVMRLAPIGAGAGMAFTIGKYGIGTLVSLGHLMLALYVTTLFFIVVVLGSIARWSGVPLLTFLRYFKDEILVTLGTCSTEAVLPRMMIKLEKLGCKRSVVGMVLPTGYTFNSDGTCIYLTMAAIFVAQATNTPLTLADQLVVLGVLLLTSKGSAGVAGAGFVTLAATLSVIPEIPLVGLVLLLGVDRFLNEARAVTNLIGNGIGTIAIAKWDGAFDQAVADREIAAMKDPQAVAPESSVKADTAH</sequence>
<comment type="caution">
    <text evidence="10">The sequence shown here is derived from an EMBL/GenBank/DDBJ whole genome shotgun (WGS) entry which is preliminary data.</text>
</comment>
<reference evidence="10 11" key="1">
    <citation type="submission" date="2015-09" db="EMBL/GenBank/DDBJ databases">
        <title>Genome announcement of multiple Pseudomonas syringae strains.</title>
        <authorList>
            <person name="Thakur S."/>
            <person name="Wang P.W."/>
            <person name="Gong Y."/>
            <person name="Weir B.S."/>
            <person name="Guttman D.S."/>
        </authorList>
    </citation>
    <scope>NUCLEOTIDE SEQUENCE [LARGE SCALE GENOMIC DNA]</scope>
    <source>
        <strain evidence="10 11">ICMP3956</strain>
    </source>
</reference>
<dbReference type="InterPro" id="IPR001991">
    <property type="entry name" value="Na-dicarboxylate_symporter"/>
</dbReference>
<keyword evidence="2" id="KW-0813">Transport</keyword>
<feature type="transmembrane region" description="Helical" evidence="9">
    <location>
        <begin position="7"/>
        <end position="29"/>
    </location>
</feature>
<evidence type="ECO:0000256" key="4">
    <source>
        <dbReference type="ARBA" id="ARBA00022519"/>
    </source>
</evidence>
<dbReference type="GO" id="GO:0015366">
    <property type="term" value="F:malate:proton symporter activity"/>
    <property type="evidence" value="ECO:0007669"/>
    <property type="project" value="TreeGrafter"/>
</dbReference>
<dbReference type="GO" id="GO:0070778">
    <property type="term" value="P:L-aspartate transmembrane transport"/>
    <property type="evidence" value="ECO:0007669"/>
    <property type="project" value="TreeGrafter"/>
</dbReference>
<dbReference type="EMBL" id="LJRC01000246">
    <property type="protein sequence ID" value="KPY31843.1"/>
    <property type="molecule type" value="Genomic_DNA"/>
</dbReference>
<dbReference type="GO" id="GO:0015141">
    <property type="term" value="F:succinate transmembrane transporter activity"/>
    <property type="evidence" value="ECO:0007669"/>
    <property type="project" value="TreeGrafter"/>
</dbReference>
<dbReference type="GO" id="GO:0015138">
    <property type="term" value="F:fumarate transmembrane transporter activity"/>
    <property type="evidence" value="ECO:0007669"/>
    <property type="project" value="TreeGrafter"/>
</dbReference>
<dbReference type="InterPro" id="IPR036458">
    <property type="entry name" value="Na:dicarbo_symporter_sf"/>
</dbReference>
<feature type="transmembrane region" description="Helical" evidence="9">
    <location>
        <begin position="349"/>
        <end position="376"/>
    </location>
</feature>
<dbReference type="PATRIC" id="fig|251707.3.peg.1423"/>
<dbReference type="AlphaFoldDB" id="A0A0P9XIE6"/>
<name>A0A0P9XIE6_9PSED</name>
<proteinExistence type="predicted"/>
<dbReference type="Gene3D" id="1.10.3860.10">
    <property type="entry name" value="Sodium:dicarboxylate symporter"/>
    <property type="match status" value="1"/>
</dbReference>
<feature type="transmembrane region" description="Helical" evidence="9">
    <location>
        <begin position="79"/>
        <end position="101"/>
    </location>
</feature>
<comment type="subcellular location">
    <subcellularLocation>
        <location evidence="1">Cell membrane</location>
        <topology evidence="1">Multi-pass membrane protein</topology>
    </subcellularLocation>
</comment>
<protein>
    <submittedName>
        <fullName evidence="10">Sodium:dicarboxylate symporter</fullName>
    </submittedName>
</protein>
<dbReference type="Pfam" id="PF00375">
    <property type="entry name" value="SDF"/>
    <property type="match status" value="1"/>
</dbReference>
<dbReference type="PANTHER" id="PTHR42865:SF1">
    <property type="entry name" value="AEROBIC C4-DICARBOXYLATE TRANSPORT PROTEIN"/>
    <property type="match status" value="1"/>
</dbReference>
<evidence type="ECO:0000256" key="8">
    <source>
        <dbReference type="ARBA" id="ARBA00023136"/>
    </source>
</evidence>
<evidence type="ECO:0000256" key="7">
    <source>
        <dbReference type="ARBA" id="ARBA00022989"/>
    </source>
</evidence>
<dbReference type="FunFam" id="1.10.3860.10:FF:000001">
    <property type="entry name" value="C4-dicarboxylate transport protein"/>
    <property type="match status" value="1"/>
</dbReference>
<feature type="transmembrane region" description="Helical" evidence="9">
    <location>
        <begin position="191"/>
        <end position="212"/>
    </location>
</feature>
<evidence type="ECO:0000256" key="9">
    <source>
        <dbReference type="SAM" id="Phobius"/>
    </source>
</evidence>
<feature type="transmembrane region" description="Helical" evidence="9">
    <location>
        <begin position="224"/>
        <end position="245"/>
    </location>
</feature>
<evidence type="ECO:0000256" key="2">
    <source>
        <dbReference type="ARBA" id="ARBA00022448"/>
    </source>
</evidence>
<evidence type="ECO:0000256" key="3">
    <source>
        <dbReference type="ARBA" id="ARBA00022475"/>
    </source>
</evidence>
<evidence type="ECO:0000256" key="5">
    <source>
        <dbReference type="ARBA" id="ARBA00022692"/>
    </source>
</evidence>
<keyword evidence="5 9" id="KW-0812">Transmembrane</keyword>
<dbReference type="PANTHER" id="PTHR42865">
    <property type="entry name" value="PROTON/GLUTAMATE-ASPARTATE SYMPORTER"/>
    <property type="match status" value="1"/>
</dbReference>
<feature type="transmembrane region" description="Helical" evidence="9">
    <location>
        <begin position="152"/>
        <end position="171"/>
    </location>
</feature>
<keyword evidence="6" id="KW-0769">Symport</keyword>
<feature type="transmembrane region" description="Helical" evidence="9">
    <location>
        <begin position="49"/>
        <end position="67"/>
    </location>
</feature>